<organism evidence="2">
    <name type="scientific">bioreactor metagenome</name>
    <dbReference type="NCBI Taxonomy" id="1076179"/>
    <lineage>
        <taxon>unclassified sequences</taxon>
        <taxon>metagenomes</taxon>
        <taxon>ecological metagenomes</taxon>
    </lineage>
</organism>
<keyword evidence="1" id="KW-0472">Membrane</keyword>
<evidence type="ECO:0000313" key="2">
    <source>
        <dbReference type="EMBL" id="MPM87584.1"/>
    </source>
</evidence>
<comment type="caution">
    <text evidence="2">The sequence shown here is derived from an EMBL/GenBank/DDBJ whole genome shotgun (WGS) entry which is preliminary data.</text>
</comment>
<sequence length="109" mass="12612">MQFLVYHGFAYAENAQRVRLYRLSSELFKIRNDGFFEHLAALVRRTGKQHDAHAISFESAARRGAAGIVERRAVNRKHRLLYIAFGHMAAVYFIEEVVAQRLGFFLVQL</sequence>
<proteinExistence type="predicted"/>
<reference evidence="2" key="1">
    <citation type="submission" date="2019-08" db="EMBL/GenBank/DDBJ databases">
        <authorList>
            <person name="Kucharzyk K."/>
            <person name="Murdoch R.W."/>
            <person name="Higgins S."/>
            <person name="Loffler F."/>
        </authorList>
    </citation>
    <scope>NUCLEOTIDE SEQUENCE</scope>
</reference>
<evidence type="ECO:0000256" key="1">
    <source>
        <dbReference type="SAM" id="Phobius"/>
    </source>
</evidence>
<keyword evidence="1" id="KW-0812">Transmembrane</keyword>
<gene>
    <name evidence="2" type="ORF">SDC9_134684</name>
</gene>
<keyword evidence="1" id="KW-1133">Transmembrane helix</keyword>
<dbReference type="EMBL" id="VSSQ01035384">
    <property type="protein sequence ID" value="MPM87584.1"/>
    <property type="molecule type" value="Genomic_DNA"/>
</dbReference>
<name>A0A645DDU0_9ZZZZ</name>
<protein>
    <submittedName>
        <fullName evidence="2">Uncharacterized protein</fullName>
    </submittedName>
</protein>
<dbReference type="AlphaFoldDB" id="A0A645DDU0"/>
<feature type="transmembrane region" description="Helical" evidence="1">
    <location>
        <begin position="80"/>
        <end position="99"/>
    </location>
</feature>
<accession>A0A645DDU0</accession>